<reference evidence="2 3" key="1">
    <citation type="submission" date="2018-10" db="EMBL/GenBank/DDBJ databases">
        <title>Anaerotruncus faecis sp. nov., isolated from human feces.</title>
        <authorList>
            <person name="Wang Y.-J."/>
        </authorList>
    </citation>
    <scope>NUCLEOTIDE SEQUENCE [LARGE SCALE GENOMIC DNA]</scope>
    <source>
        <strain evidence="2 3">22A2-44</strain>
    </source>
</reference>
<evidence type="ECO:0000256" key="1">
    <source>
        <dbReference type="SAM" id="MobiDB-lite"/>
    </source>
</evidence>
<feature type="region of interest" description="Disordered" evidence="1">
    <location>
        <begin position="1"/>
        <end position="58"/>
    </location>
</feature>
<feature type="compositionally biased region" description="Low complexity" evidence="1">
    <location>
        <begin position="1"/>
        <end position="33"/>
    </location>
</feature>
<evidence type="ECO:0000313" key="3">
    <source>
        <dbReference type="Proteomes" id="UP000276301"/>
    </source>
</evidence>
<dbReference type="AlphaFoldDB" id="A0A498CT74"/>
<protein>
    <submittedName>
        <fullName evidence="2">Uncharacterized protein</fullName>
    </submittedName>
</protein>
<keyword evidence="3" id="KW-1185">Reference proteome</keyword>
<evidence type="ECO:0000313" key="2">
    <source>
        <dbReference type="EMBL" id="RLL13565.1"/>
    </source>
</evidence>
<dbReference type="Proteomes" id="UP000276301">
    <property type="component" value="Unassembled WGS sequence"/>
</dbReference>
<proteinExistence type="predicted"/>
<organism evidence="2 3">
    <name type="scientific">Anaerotruncus massiliensis</name>
    <name type="common">ex Liu et al. 2021</name>
    <dbReference type="NCBI Taxonomy" id="2321404"/>
    <lineage>
        <taxon>Bacteria</taxon>
        <taxon>Bacillati</taxon>
        <taxon>Bacillota</taxon>
        <taxon>Clostridia</taxon>
        <taxon>Eubacteriales</taxon>
        <taxon>Oscillospiraceae</taxon>
        <taxon>Anaerotruncus</taxon>
    </lineage>
</organism>
<comment type="caution">
    <text evidence="2">The sequence shown here is derived from an EMBL/GenBank/DDBJ whole genome shotgun (WGS) entry which is preliminary data.</text>
</comment>
<gene>
    <name evidence="2" type="ORF">D4A47_03615</name>
</gene>
<dbReference type="EMBL" id="RCHT01000003">
    <property type="protein sequence ID" value="RLL13565.1"/>
    <property type="molecule type" value="Genomic_DNA"/>
</dbReference>
<accession>A0A498CT74</accession>
<sequence length="120" mass="11872">MPEGRTSTSATAAGAEVSAFDDAPSVPEPASGASGSGGAEGAPNAADSGAEDAAGVDAGWAQPVKKSVNASSTATVRFIGSAPFHLSDIEVPEKPGFSAPRREFSRAGAARIKSAVSRQQ</sequence>
<name>A0A498CT74_9FIRM</name>